<dbReference type="HOGENOM" id="CLU_044041_0_1_7"/>
<dbReference type="CDD" id="cd07187">
    <property type="entry name" value="YvcK_like"/>
    <property type="match status" value="1"/>
</dbReference>
<dbReference type="STRING" id="690850.Desaf_1062"/>
<organism evidence="1 2">
    <name type="scientific">Desulfocurvibacter africanus subsp. africanus str. Walvis Bay</name>
    <dbReference type="NCBI Taxonomy" id="690850"/>
    <lineage>
        <taxon>Bacteria</taxon>
        <taxon>Pseudomonadati</taxon>
        <taxon>Thermodesulfobacteriota</taxon>
        <taxon>Desulfovibrionia</taxon>
        <taxon>Desulfovibrionales</taxon>
        <taxon>Desulfovibrionaceae</taxon>
        <taxon>Desulfocurvibacter</taxon>
    </lineage>
</organism>
<dbReference type="eggNOG" id="COG0391">
    <property type="taxonomic scope" value="Bacteria"/>
</dbReference>
<proteinExistence type="predicted"/>
<dbReference type="EMBL" id="CP003221">
    <property type="protein sequence ID" value="EGJ49405.1"/>
    <property type="molecule type" value="Genomic_DNA"/>
</dbReference>
<dbReference type="Pfam" id="PF01933">
    <property type="entry name" value="CofD"/>
    <property type="match status" value="1"/>
</dbReference>
<reference evidence="1 2" key="1">
    <citation type="journal article" date="2011" name="J. Bacteriol.">
        <title>Genome sequence of the mercury-methylating and pleomorphic Desulfovibrio africanus Strain Walvis Bay.</title>
        <authorList>
            <person name="Brown S.D."/>
            <person name="Wall J.D."/>
            <person name="Kucken A.M."/>
            <person name="Gilmour C.C."/>
            <person name="Podar M."/>
            <person name="Brandt C.C."/>
            <person name="Teshima H."/>
            <person name="Detter J.C."/>
            <person name="Han C.S."/>
            <person name="Land M.L."/>
            <person name="Lucas S."/>
            <person name="Han J."/>
            <person name="Pennacchio L."/>
            <person name="Nolan M."/>
            <person name="Pitluck S."/>
            <person name="Woyke T."/>
            <person name="Goodwin L."/>
            <person name="Palumbo A.V."/>
            <person name="Elias D.A."/>
        </authorList>
    </citation>
    <scope>NUCLEOTIDE SEQUENCE [LARGE SCALE GENOMIC DNA]</scope>
    <source>
        <strain evidence="1 2">Walvis Bay</strain>
    </source>
</reference>
<evidence type="ECO:0000313" key="1">
    <source>
        <dbReference type="EMBL" id="EGJ49405.1"/>
    </source>
</evidence>
<dbReference type="PANTHER" id="PTHR31240">
    <property type="entry name" value="MATERNAL EFFECT EMBRYO ARREST 18"/>
    <property type="match status" value="1"/>
</dbReference>
<dbReference type="InterPro" id="IPR002882">
    <property type="entry name" value="CofD"/>
</dbReference>
<name>F3YX17_DESAF</name>
<dbReference type="Proteomes" id="UP000007844">
    <property type="component" value="Chromosome"/>
</dbReference>
<gene>
    <name evidence="1" type="ORF">Desaf_1062</name>
</gene>
<dbReference type="PANTHER" id="PTHR31240:SF0">
    <property type="entry name" value="MATERNAL EFFECT EMBRYO ARREST 18"/>
    <property type="match status" value="1"/>
</dbReference>
<evidence type="ECO:0000313" key="2">
    <source>
        <dbReference type="Proteomes" id="UP000007844"/>
    </source>
</evidence>
<evidence type="ECO:0008006" key="3">
    <source>
        <dbReference type="Google" id="ProtNLM"/>
    </source>
</evidence>
<dbReference type="NCBIfam" id="TIGR04357">
    <property type="entry name" value="CofD_rel_GAK"/>
    <property type="match status" value="1"/>
</dbReference>
<protein>
    <recommendedName>
        <fullName evidence="3">GAK system CofD-like protein</fullName>
    </recommendedName>
</protein>
<dbReference type="Gene3D" id="3.40.50.10680">
    <property type="entry name" value="CofD-like domains"/>
    <property type="match status" value="1"/>
</dbReference>
<dbReference type="RefSeq" id="WP_014259218.1">
    <property type="nucleotide sequence ID" value="NC_016629.1"/>
</dbReference>
<dbReference type="InterPro" id="IPR027591">
    <property type="entry name" value="CofD-rel_GAK"/>
</dbReference>
<keyword evidence="2" id="KW-1185">Reference proteome</keyword>
<dbReference type="AlphaFoldDB" id="F3YX17"/>
<accession>F3YX17</accession>
<sequence length="398" mass="44072">MTMRILVSRTTTLPDPIKLARFLRAPELGPKVLFFTGGTALKALSRRIIDYTHNSIHLITPFDSGGSSAKLRAAFDMPAVGDLRNRLMALADRTVKGAPETYELFACRLPRDAAPQALRERLESMLRGDDELVARVPDPMRKIIRTHLRFFVERMPEGFDLRGASIGNLILTGGYFNYDRNIDPVIYLFSKLVEARGQVRPVVNNPLHLVAELEDGSVLMGQHLLTGKETQPISVPVKRIFLTEHADDPQPTEVAIPDKTASLIAGADLICYPIGSFYTSLVANLLPRGVGESVAANRCPKVYIPNLGTDPEQRGMTLPDQVRTLLDYLERGCAKAPSHESLLNFLLVDTRHGSYGPASDLDQIRSYGLTVIDAPLVTDRSAPYLDEERVLEYLLSLV</sequence>
<dbReference type="GO" id="GO:0043743">
    <property type="term" value="F:LPPG:FO 2-phospho-L-lactate transferase activity"/>
    <property type="evidence" value="ECO:0007669"/>
    <property type="project" value="InterPro"/>
</dbReference>
<dbReference type="KEGG" id="daf:Desaf_1062"/>
<dbReference type="InterPro" id="IPR038136">
    <property type="entry name" value="CofD-like_dom_sf"/>
</dbReference>
<dbReference type="SUPFAM" id="SSF142338">
    <property type="entry name" value="CofD-like"/>
    <property type="match status" value="1"/>
</dbReference>